<comment type="cofactor">
    <cofactor evidence="1">
        <name>FAD</name>
        <dbReference type="ChEBI" id="CHEBI:57692"/>
    </cofactor>
</comment>
<dbReference type="InterPro" id="IPR002938">
    <property type="entry name" value="FAD-bd"/>
</dbReference>
<evidence type="ECO:0000259" key="6">
    <source>
        <dbReference type="Pfam" id="PF01494"/>
    </source>
</evidence>
<name>A0A2S6CIZ5_9PEZI</name>
<dbReference type="GO" id="GO:0071949">
    <property type="term" value="F:FAD binding"/>
    <property type="evidence" value="ECO:0007669"/>
    <property type="project" value="InterPro"/>
</dbReference>
<sequence length="376" mass="42592">MHVLVIGAGFTGLAIAQGLRKHGITCTGFERSSSNEAIRDWSMRLDCEREKQLLETLPKDISDRWKNECEINFGDDLCQQSFPDRDTKTSGVRFQELSLSRKRVSRARILKVLETGIDIRHDKKLIDIITSKRGVRVLFEDGSGASGDVLVGADGADSFVRSWLFDHAESAKAKPLPVIAYHFSALFPAELALMLREQCGRNQHYALHPDRSSCMSITILDAPENVPPERWIFQMILTHWGDTEKMPETSAERLQHFKDLGQTFVEPFSTASQAILVETDIPRDRWKRWEEPTPWDSRRGRVTLAGEAAHPFPPHQEKALNHAVEDVVRCVAAISTGNLGSKAFKKTSYEREVCQRGSHEVAMSIWHRYDAAHFDQ</sequence>
<organism evidence="7 8">
    <name type="scientific">Cercospora berteroae</name>
    <dbReference type="NCBI Taxonomy" id="357750"/>
    <lineage>
        <taxon>Eukaryota</taxon>
        <taxon>Fungi</taxon>
        <taxon>Dikarya</taxon>
        <taxon>Ascomycota</taxon>
        <taxon>Pezizomycotina</taxon>
        <taxon>Dothideomycetes</taxon>
        <taxon>Dothideomycetidae</taxon>
        <taxon>Mycosphaerellales</taxon>
        <taxon>Mycosphaerellaceae</taxon>
        <taxon>Cercospora</taxon>
    </lineage>
</organism>
<dbReference type="GO" id="GO:0004497">
    <property type="term" value="F:monooxygenase activity"/>
    <property type="evidence" value="ECO:0007669"/>
    <property type="project" value="UniProtKB-KW"/>
</dbReference>
<feature type="domain" description="FAD-binding" evidence="6">
    <location>
        <begin position="114"/>
        <end position="331"/>
    </location>
</feature>
<keyword evidence="2" id="KW-0285">Flavoprotein</keyword>
<gene>
    <name evidence="7" type="ORF">CBER1_09039</name>
</gene>
<keyword evidence="4" id="KW-0560">Oxidoreductase</keyword>
<evidence type="ECO:0000256" key="1">
    <source>
        <dbReference type="ARBA" id="ARBA00001974"/>
    </source>
</evidence>
<dbReference type="Gene3D" id="3.50.50.60">
    <property type="entry name" value="FAD/NAD(P)-binding domain"/>
    <property type="match status" value="1"/>
</dbReference>
<dbReference type="AlphaFoldDB" id="A0A2S6CIZ5"/>
<dbReference type="PANTHER" id="PTHR47178:SF3">
    <property type="entry name" value="FAD-BINDING DOMAIN-CONTAINING PROTEIN"/>
    <property type="match status" value="1"/>
</dbReference>
<evidence type="ECO:0000256" key="2">
    <source>
        <dbReference type="ARBA" id="ARBA00022630"/>
    </source>
</evidence>
<evidence type="ECO:0000313" key="8">
    <source>
        <dbReference type="Proteomes" id="UP000237631"/>
    </source>
</evidence>
<protein>
    <recommendedName>
        <fullName evidence="6">FAD-binding domain-containing protein</fullName>
    </recommendedName>
</protein>
<dbReference type="STRING" id="357750.A0A2S6CIZ5"/>
<dbReference type="Proteomes" id="UP000237631">
    <property type="component" value="Unassembled WGS sequence"/>
</dbReference>
<evidence type="ECO:0000313" key="7">
    <source>
        <dbReference type="EMBL" id="PPJ59692.1"/>
    </source>
</evidence>
<dbReference type="OrthoDB" id="47494at2759"/>
<keyword evidence="8" id="KW-1185">Reference proteome</keyword>
<keyword evidence="3" id="KW-0274">FAD</keyword>
<dbReference type="Pfam" id="PF01494">
    <property type="entry name" value="FAD_binding_3"/>
    <property type="match status" value="1"/>
</dbReference>
<accession>A0A2S6CIZ5</accession>
<keyword evidence="5" id="KW-0503">Monooxygenase</keyword>
<evidence type="ECO:0000256" key="3">
    <source>
        <dbReference type="ARBA" id="ARBA00022827"/>
    </source>
</evidence>
<evidence type="ECO:0000256" key="5">
    <source>
        <dbReference type="ARBA" id="ARBA00023033"/>
    </source>
</evidence>
<reference evidence="8" key="1">
    <citation type="journal article" date="2017" name="bioRxiv">
        <title>Conservation of a gene cluster reveals novel cercosporin biosynthetic mechanisms and extends production to the genus Colletotrichum.</title>
        <authorList>
            <person name="de Jonge R."/>
            <person name="Ebert M.K."/>
            <person name="Huitt-Roehl C.R."/>
            <person name="Pal P."/>
            <person name="Suttle J.C."/>
            <person name="Spanner R.E."/>
            <person name="Neubauer J.D."/>
            <person name="Jurick W.M.II."/>
            <person name="Stott K.A."/>
            <person name="Secor G.A."/>
            <person name="Thomma B.P.H.J."/>
            <person name="Van de Peer Y."/>
            <person name="Townsend C.A."/>
            <person name="Bolton M.D."/>
        </authorList>
    </citation>
    <scope>NUCLEOTIDE SEQUENCE [LARGE SCALE GENOMIC DNA]</scope>
    <source>
        <strain evidence="8">CBS538.71</strain>
    </source>
</reference>
<evidence type="ECO:0000256" key="4">
    <source>
        <dbReference type="ARBA" id="ARBA00023002"/>
    </source>
</evidence>
<dbReference type="SUPFAM" id="SSF51905">
    <property type="entry name" value="FAD/NAD(P)-binding domain"/>
    <property type="match status" value="1"/>
</dbReference>
<comment type="caution">
    <text evidence="7">The sequence shown here is derived from an EMBL/GenBank/DDBJ whole genome shotgun (WGS) entry which is preliminary data.</text>
</comment>
<dbReference type="EMBL" id="PNEN01000363">
    <property type="protein sequence ID" value="PPJ59692.1"/>
    <property type="molecule type" value="Genomic_DNA"/>
</dbReference>
<dbReference type="PRINTS" id="PR00420">
    <property type="entry name" value="RNGMNOXGNASE"/>
</dbReference>
<dbReference type="InterPro" id="IPR036188">
    <property type="entry name" value="FAD/NAD-bd_sf"/>
</dbReference>
<dbReference type="PANTHER" id="PTHR47178">
    <property type="entry name" value="MONOOXYGENASE, FAD-BINDING"/>
    <property type="match status" value="1"/>
</dbReference>
<proteinExistence type="predicted"/>